<evidence type="ECO:0000256" key="8">
    <source>
        <dbReference type="ARBA" id="ARBA00023015"/>
    </source>
</evidence>
<dbReference type="FunFam" id="3.30.160.60:FF:001927">
    <property type="entry name" value="Zinc finger protein 1184"/>
    <property type="match status" value="1"/>
</dbReference>
<evidence type="ECO:0000313" key="14">
    <source>
        <dbReference type="Ensembl" id="ENSHHUP00000029761.1"/>
    </source>
</evidence>
<accession>A0A4W5LU08</accession>
<dbReference type="GO" id="GO:0005634">
    <property type="term" value="C:nucleus"/>
    <property type="evidence" value="ECO:0007669"/>
    <property type="project" value="UniProtKB-SubCell"/>
</dbReference>
<evidence type="ECO:0000313" key="15">
    <source>
        <dbReference type="Proteomes" id="UP000314982"/>
    </source>
</evidence>
<sequence>KVKLKYFVPLSVSYPISVHILTGESPNTDSVNEPSSTASILPDCGSYHCSQCGKGFSRAGDLKTHQRSHSGEKPARTFNVIVKEEEDEKEIDEKVKSEVKEDQETSGVVDPDTSRLLGRACFPCHQCGKSFRSSGNLKNHQKVHTREKPFHCATCGKSFREKFNLTIHEKIHSGEKPYHCTQCGKSFNRSGSLKEHQRVHTGEKPYHCSLCRKSFSQPGYLKKHQRIHTGEKPYHCSLCGNSFCFAGNLKNHQRSHCGEKPYHCSQCGEGFTQLKSFKSHLKIHIGETPSCSFNVIVKEEDADCTFNVIVKEEADEKKIDDKEMREVEEEDNSGVVD</sequence>
<name>A0A4W5LU08_9TELE</name>
<dbReference type="GeneTree" id="ENSGT01150000286971"/>
<dbReference type="PANTHER" id="PTHR24409:SF331">
    <property type="entry name" value="ZINC FINGER PROTEIN 322A"/>
    <property type="match status" value="1"/>
</dbReference>
<feature type="domain" description="C2H2-type" evidence="13">
    <location>
        <begin position="206"/>
        <end position="233"/>
    </location>
</feature>
<dbReference type="GO" id="GO:0008270">
    <property type="term" value="F:zinc ion binding"/>
    <property type="evidence" value="ECO:0007669"/>
    <property type="project" value="UniProtKB-KW"/>
</dbReference>
<feature type="domain" description="C2H2-type" evidence="13">
    <location>
        <begin position="122"/>
        <end position="149"/>
    </location>
</feature>
<feature type="domain" description="C2H2-type" evidence="13">
    <location>
        <begin position="150"/>
        <end position="177"/>
    </location>
</feature>
<dbReference type="FunFam" id="3.30.160.60:FF:000100">
    <property type="entry name" value="Zinc finger 45-like"/>
    <property type="match status" value="1"/>
</dbReference>
<keyword evidence="11" id="KW-0539">Nucleus</keyword>
<dbReference type="PROSITE" id="PS00028">
    <property type="entry name" value="ZINC_FINGER_C2H2_1"/>
    <property type="match status" value="7"/>
</dbReference>
<keyword evidence="9" id="KW-0238">DNA-binding</keyword>
<dbReference type="FunFam" id="3.30.160.60:FF:000358">
    <property type="entry name" value="zinc finger protein 24"/>
    <property type="match status" value="1"/>
</dbReference>
<keyword evidence="4" id="KW-0479">Metal-binding</keyword>
<dbReference type="FunFam" id="3.30.160.60:FF:001954">
    <property type="entry name" value="Zinc finger protein 787"/>
    <property type="match status" value="1"/>
</dbReference>
<protein>
    <recommendedName>
        <fullName evidence="13">C2H2-type domain-containing protein</fullName>
    </recommendedName>
</protein>
<dbReference type="STRING" id="62062.ENSHHUP00000029761"/>
<keyword evidence="6 12" id="KW-0863">Zinc-finger</keyword>
<keyword evidence="7" id="KW-0862">Zinc</keyword>
<keyword evidence="5" id="KW-0677">Repeat</keyword>
<dbReference type="AlphaFoldDB" id="A0A4W5LU08"/>
<dbReference type="Proteomes" id="UP000314982">
    <property type="component" value="Unassembled WGS sequence"/>
</dbReference>
<dbReference type="PROSITE" id="PS50157">
    <property type="entry name" value="ZINC_FINGER_C2H2_2"/>
    <property type="match status" value="7"/>
</dbReference>
<evidence type="ECO:0000256" key="6">
    <source>
        <dbReference type="ARBA" id="ARBA00022771"/>
    </source>
</evidence>
<keyword evidence="10" id="KW-0804">Transcription</keyword>
<comment type="subcellular location">
    <subcellularLocation>
        <location evidence="2">Nucleus</location>
    </subcellularLocation>
</comment>
<dbReference type="InterPro" id="IPR013087">
    <property type="entry name" value="Znf_C2H2_type"/>
</dbReference>
<evidence type="ECO:0000256" key="10">
    <source>
        <dbReference type="ARBA" id="ARBA00023163"/>
    </source>
</evidence>
<evidence type="ECO:0000256" key="5">
    <source>
        <dbReference type="ARBA" id="ARBA00022737"/>
    </source>
</evidence>
<evidence type="ECO:0000256" key="12">
    <source>
        <dbReference type="PROSITE-ProRule" id="PRU00042"/>
    </source>
</evidence>
<keyword evidence="8" id="KW-0805">Transcription regulation</keyword>
<feature type="domain" description="C2H2-type" evidence="13">
    <location>
        <begin position="234"/>
        <end position="261"/>
    </location>
</feature>
<dbReference type="InterPro" id="IPR036236">
    <property type="entry name" value="Znf_C2H2_sf"/>
</dbReference>
<organism evidence="14 15">
    <name type="scientific">Hucho hucho</name>
    <name type="common">huchen</name>
    <dbReference type="NCBI Taxonomy" id="62062"/>
    <lineage>
        <taxon>Eukaryota</taxon>
        <taxon>Metazoa</taxon>
        <taxon>Chordata</taxon>
        <taxon>Craniata</taxon>
        <taxon>Vertebrata</taxon>
        <taxon>Euteleostomi</taxon>
        <taxon>Actinopterygii</taxon>
        <taxon>Neopterygii</taxon>
        <taxon>Teleostei</taxon>
        <taxon>Protacanthopterygii</taxon>
        <taxon>Salmoniformes</taxon>
        <taxon>Salmonidae</taxon>
        <taxon>Salmoninae</taxon>
        <taxon>Hucho</taxon>
    </lineage>
</organism>
<keyword evidence="15" id="KW-1185">Reference proteome</keyword>
<reference evidence="15" key="1">
    <citation type="submission" date="2018-06" db="EMBL/GenBank/DDBJ databases">
        <title>Genome assembly of Danube salmon.</title>
        <authorList>
            <person name="Macqueen D.J."/>
            <person name="Gundappa M.K."/>
        </authorList>
    </citation>
    <scope>NUCLEOTIDE SEQUENCE [LARGE SCALE GENOMIC DNA]</scope>
</reference>
<dbReference type="Pfam" id="PF00096">
    <property type="entry name" value="zf-C2H2"/>
    <property type="match status" value="7"/>
</dbReference>
<evidence type="ECO:0000256" key="9">
    <source>
        <dbReference type="ARBA" id="ARBA00023125"/>
    </source>
</evidence>
<proteinExistence type="inferred from homology"/>
<evidence type="ECO:0000256" key="3">
    <source>
        <dbReference type="ARBA" id="ARBA00006991"/>
    </source>
</evidence>
<comment type="function">
    <text evidence="1">May be involved in transcriptional regulation.</text>
</comment>
<evidence type="ECO:0000259" key="13">
    <source>
        <dbReference type="PROSITE" id="PS50157"/>
    </source>
</evidence>
<dbReference type="SUPFAM" id="SSF57667">
    <property type="entry name" value="beta-beta-alpha zinc fingers"/>
    <property type="match status" value="4"/>
</dbReference>
<comment type="similarity">
    <text evidence="3">Belongs to the krueppel C2H2-type zinc-finger protein family.</text>
</comment>
<dbReference type="SMART" id="SM00355">
    <property type="entry name" value="ZnF_C2H2"/>
    <property type="match status" value="7"/>
</dbReference>
<evidence type="ECO:0000256" key="2">
    <source>
        <dbReference type="ARBA" id="ARBA00004123"/>
    </source>
</evidence>
<dbReference type="FunFam" id="3.30.160.60:FF:000771">
    <property type="entry name" value="zinc finger protein 648"/>
    <property type="match status" value="1"/>
</dbReference>
<feature type="domain" description="C2H2-type" evidence="13">
    <location>
        <begin position="262"/>
        <end position="289"/>
    </location>
</feature>
<dbReference type="Gene3D" id="3.30.160.60">
    <property type="entry name" value="Classic Zinc Finger"/>
    <property type="match status" value="7"/>
</dbReference>
<feature type="domain" description="C2H2-type" evidence="13">
    <location>
        <begin position="178"/>
        <end position="205"/>
    </location>
</feature>
<feature type="domain" description="C2H2-type" evidence="13">
    <location>
        <begin position="47"/>
        <end position="74"/>
    </location>
</feature>
<reference evidence="14" key="3">
    <citation type="submission" date="2025-09" db="UniProtKB">
        <authorList>
            <consortium name="Ensembl"/>
        </authorList>
    </citation>
    <scope>IDENTIFICATION</scope>
</reference>
<evidence type="ECO:0000256" key="4">
    <source>
        <dbReference type="ARBA" id="ARBA00022723"/>
    </source>
</evidence>
<dbReference type="GO" id="GO:0000977">
    <property type="term" value="F:RNA polymerase II transcription regulatory region sequence-specific DNA binding"/>
    <property type="evidence" value="ECO:0007669"/>
    <property type="project" value="TreeGrafter"/>
</dbReference>
<dbReference type="FunFam" id="3.30.160.60:FF:000624">
    <property type="entry name" value="zinc finger protein 697"/>
    <property type="match status" value="1"/>
</dbReference>
<dbReference type="GO" id="GO:0000981">
    <property type="term" value="F:DNA-binding transcription factor activity, RNA polymerase II-specific"/>
    <property type="evidence" value="ECO:0007669"/>
    <property type="project" value="TreeGrafter"/>
</dbReference>
<evidence type="ECO:0000256" key="1">
    <source>
        <dbReference type="ARBA" id="ARBA00003767"/>
    </source>
</evidence>
<dbReference type="PANTHER" id="PTHR24409">
    <property type="entry name" value="ZINC FINGER PROTEIN 142"/>
    <property type="match status" value="1"/>
</dbReference>
<dbReference type="Ensembl" id="ENSHHUT00000030996.1">
    <property type="protein sequence ID" value="ENSHHUP00000029761.1"/>
    <property type="gene ID" value="ENSHHUG00000018970.1"/>
</dbReference>
<dbReference type="FunFam" id="3.30.160.60:FF:002343">
    <property type="entry name" value="Zinc finger protein 33A"/>
    <property type="match status" value="1"/>
</dbReference>
<evidence type="ECO:0000256" key="11">
    <source>
        <dbReference type="ARBA" id="ARBA00023242"/>
    </source>
</evidence>
<reference evidence="14" key="2">
    <citation type="submission" date="2025-08" db="UniProtKB">
        <authorList>
            <consortium name="Ensembl"/>
        </authorList>
    </citation>
    <scope>IDENTIFICATION</scope>
</reference>
<evidence type="ECO:0000256" key="7">
    <source>
        <dbReference type="ARBA" id="ARBA00022833"/>
    </source>
</evidence>